<dbReference type="InterPro" id="IPR001907">
    <property type="entry name" value="ClpP"/>
</dbReference>
<keyword evidence="3 7" id="KW-0645">Protease</keyword>
<dbReference type="Gene3D" id="3.90.226.10">
    <property type="entry name" value="2-enoyl-CoA Hydratase, Chain A, domain 1"/>
    <property type="match status" value="1"/>
</dbReference>
<protein>
    <recommendedName>
        <fullName evidence="6">ATP-dependent Clp protease proteolytic subunit</fullName>
    </recommendedName>
</protein>
<dbReference type="GO" id="GO:0008236">
    <property type="term" value="F:serine-type peptidase activity"/>
    <property type="evidence" value="ECO:0007669"/>
    <property type="project" value="UniProtKB-KW"/>
</dbReference>
<dbReference type="EMBL" id="JTHE03000109">
    <property type="protein sequence ID" value="MCM1985038.1"/>
    <property type="molecule type" value="Genomic_DNA"/>
</dbReference>
<dbReference type="InterPro" id="IPR023562">
    <property type="entry name" value="ClpP/TepA"/>
</dbReference>
<comment type="similarity">
    <text evidence="1 6">Belongs to the peptidase S14 family.</text>
</comment>
<dbReference type="CDD" id="cd07017">
    <property type="entry name" value="S14_ClpP_2"/>
    <property type="match status" value="1"/>
</dbReference>
<dbReference type="RefSeq" id="WP_166277700.1">
    <property type="nucleotide sequence ID" value="NZ_JTHE03000109.1"/>
</dbReference>
<gene>
    <name evidence="7" type="ORF">QQ91_0019640</name>
</gene>
<evidence type="ECO:0000256" key="4">
    <source>
        <dbReference type="ARBA" id="ARBA00022801"/>
    </source>
</evidence>
<evidence type="ECO:0000256" key="3">
    <source>
        <dbReference type="ARBA" id="ARBA00022670"/>
    </source>
</evidence>
<sequence length="217" mass="23728">MPVDEVLRVPYQLPGSQAWQWINIYTRLSQERIIFLNQPLTMGVANSLISALLYLDSQDPEKPIYLYINSYGDPVAMGLADESAGMMAITACLSIYDTMQHIRSPIITIALGQCIGLATLLLSSGEKGKRGCLPHTELGLVHSYAGIQGQATDIQMTADEMLKKRGLMLEILARNTGQSSEKIAQDMQRSFSLTPENARDYGLIDHVLGGLGESNPG</sequence>
<keyword evidence="5" id="KW-0720">Serine protease</keyword>
<dbReference type="PANTHER" id="PTHR10381">
    <property type="entry name" value="ATP-DEPENDENT CLP PROTEASE PROTEOLYTIC SUBUNIT"/>
    <property type="match status" value="1"/>
</dbReference>
<dbReference type="AlphaFoldDB" id="A0ABD4T8H4"/>
<evidence type="ECO:0000313" key="7">
    <source>
        <dbReference type="EMBL" id="MCM1985038.1"/>
    </source>
</evidence>
<evidence type="ECO:0000256" key="2">
    <source>
        <dbReference type="ARBA" id="ARBA00022490"/>
    </source>
</evidence>
<dbReference type="PRINTS" id="PR00127">
    <property type="entry name" value="CLPPROTEASEP"/>
</dbReference>
<dbReference type="PANTHER" id="PTHR10381:SF70">
    <property type="entry name" value="ATP-DEPENDENT CLP PROTEASE PROTEOLYTIC SUBUNIT"/>
    <property type="match status" value="1"/>
</dbReference>
<organism evidence="7 8">
    <name type="scientific">Lyngbya confervoides BDU141951</name>
    <dbReference type="NCBI Taxonomy" id="1574623"/>
    <lineage>
        <taxon>Bacteria</taxon>
        <taxon>Bacillati</taxon>
        <taxon>Cyanobacteriota</taxon>
        <taxon>Cyanophyceae</taxon>
        <taxon>Oscillatoriophycideae</taxon>
        <taxon>Oscillatoriales</taxon>
        <taxon>Microcoleaceae</taxon>
        <taxon>Lyngbya</taxon>
    </lineage>
</organism>
<dbReference type="GO" id="GO:0006508">
    <property type="term" value="P:proteolysis"/>
    <property type="evidence" value="ECO:0007669"/>
    <property type="project" value="UniProtKB-KW"/>
</dbReference>
<evidence type="ECO:0000313" key="8">
    <source>
        <dbReference type="Proteomes" id="UP000031561"/>
    </source>
</evidence>
<dbReference type="Proteomes" id="UP000031561">
    <property type="component" value="Unassembled WGS sequence"/>
</dbReference>
<comment type="caution">
    <text evidence="7">The sequence shown here is derived from an EMBL/GenBank/DDBJ whole genome shotgun (WGS) entry which is preliminary data.</text>
</comment>
<dbReference type="SUPFAM" id="SSF52096">
    <property type="entry name" value="ClpP/crotonase"/>
    <property type="match status" value="1"/>
</dbReference>
<evidence type="ECO:0000256" key="1">
    <source>
        <dbReference type="ARBA" id="ARBA00007039"/>
    </source>
</evidence>
<dbReference type="InterPro" id="IPR029045">
    <property type="entry name" value="ClpP/crotonase-like_dom_sf"/>
</dbReference>
<proteinExistence type="inferred from homology"/>
<keyword evidence="4" id="KW-0378">Hydrolase</keyword>
<evidence type="ECO:0000256" key="5">
    <source>
        <dbReference type="ARBA" id="ARBA00022825"/>
    </source>
</evidence>
<reference evidence="7 8" key="1">
    <citation type="journal article" date="2015" name="Genome Announc.">
        <title>Draft Genome Sequence of Filamentous Marine Cyanobacterium Lyngbya confervoides Strain BDU141951.</title>
        <authorList>
            <person name="Chandrababunaidu M.M."/>
            <person name="Sen D."/>
            <person name="Tripathy S."/>
        </authorList>
    </citation>
    <scope>NUCLEOTIDE SEQUENCE [LARGE SCALE GENOMIC DNA]</scope>
    <source>
        <strain evidence="7 8">BDU141951</strain>
    </source>
</reference>
<accession>A0ABD4T8H4</accession>
<name>A0ABD4T8H4_9CYAN</name>
<keyword evidence="2" id="KW-0963">Cytoplasm</keyword>
<keyword evidence="8" id="KW-1185">Reference proteome</keyword>
<evidence type="ECO:0000256" key="6">
    <source>
        <dbReference type="RuleBase" id="RU003567"/>
    </source>
</evidence>
<dbReference type="Pfam" id="PF00574">
    <property type="entry name" value="CLP_protease"/>
    <property type="match status" value="2"/>
</dbReference>